<reference evidence="1 2" key="1">
    <citation type="submission" date="2015-04" db="EMBL/GenBank/DDBJ databases">
        <title>Complete genome sequence of Schizopora paradoxa KUC8140, a cosmopolitan wood degrader in East Asia.</title>
        <authorList>
            <consortium name="DOE Joint Genome Institute"/>
            <person name="Min B."/>
            <person name="Park H."/>
            <person name="Jang Y."/>
            <person name="Kim J.-J."/>
            <person name="Kim K.H."/>
            <person name="Pangilinan J."/>
            <person name="Lipzen A."/>
            <person name="Riley R."/>
            <person name="Grigoriev I.V."/>
            <person name="Spatafora J.W."/>
            <person name="Choi I.-G."/>
        </authorList>
    </citation>
    <scope>NUCLEOTIDE SEQUENCE [LARGE SCALE GENOMIC DNA]</scope>
    <source>
        <strain evidence="1 2">KUC8140</strain>
    </source>
</reference>
<name>A0A0H2RBL8_9AGAM</name>
<dbReference type="EMBL" id="KQ086075">
    <property type="protein sequence ID" value="KLO08837.1"/>
    <property type="molecule type" value="Genomic_DNA"/>
</dbReference>
<organism evidence="1 2">
    <name type="scientific">Schizopora paradoxa</name>
    <dbReference type="NCBI Taxonomy" id="27342"/>
    <lineage>
        <taxon>Eukaryota</taxon>
        <taxon>Fungi</taxon>
        <taxon>Dikarya</taxon>
        <taxon>Basidiomycota</taxon>
        <taxon>Agaricomycotina</taxon>
        <taxon>Agaricomycetes</taxon>
        <taxon>Hymenochaetales</taxon>
        <taxon>Schizoporaceae</taxon>
        <taxon>Schizopora</taxon>
    </lineage>
</organism>
<dbReference type="Proteomes" id="UP000053477">
    <property type="component" value="Unassembled WGS sequence"/>
</dbReference>
<dbReference type="InParanoid" id="A0A0H2RBL8"/>
<accession>A0A0H2RBL8</accession>
<evidence type="ECO:0000313" key="2">
    <source>
        <dbReference type="Proteomes" id="UP000053477"/>
    </source>
</evidence>
<dbReference type="AlphaFoldDB" id="A0A0H2RBL8"/>
<evidence type="ECO:0000313" key="1">
    <source>
        <dbReference type="EMBL" id="KLO08837.1"/>
    </source>
</evidence>
<keyword evidence="2" id="KW-1185">Reference proteome</keyword>
<proteinExistence type="predicted"/>
<gene>
    <name evidence="1" type="ORF">SCHPADRAFT_981253</name>
</gene>
<sequence>MTSLEQLYSALPTAPGWNPTEAEALFAAANTQLVARIRLHPQSIICTIDPPPTGTRHQNIAGATNPRFPSTSAQIITWTLLYKGCVVLPSSQNWSHVYAVPVDLQFRRDFGSDPLEDGIIELEMLTVDSSCAHTHNVYHVSATINIRFSGKHIQYILLAKYGARFSYFLQHVLRG</sequence>
<protein>
    <submittedName>
        <fullName evidence="1">Uncharacterized protein</fullName>
    </submittedName>
</protein>